<dbReference type="OrthoDB" id="26282at2759"/>
<evidence type="ECO:0000256" key="3">
    <source>
        <dbReference type="ARBA" id="ARBA00023242"/>
    </source>
</evidence>
<proteinExistence type="predicted"/>
<dbReference type="AlphaFoldDB" id="A0A1Y1S814"/>
<sequence>MSEPSTTETVVPADEVYATATELFNKKDNLNLEKVFSKYLKSSYDYRLWRLYLSYTRRLDLKSEQVLDVFYFVLNHFEHGYDNYEFITEAVDELEKGDLAESSKNEKIRRIYQQFLRIPMARLSQLWASYEAWEISVNRMSAKSILEQHQPFYLNALSVYQKMATGIQKDAYFGVLDVEVENLLKLPKKEHRSRLLAVFSYFEGRVASTEALEVLKTIYVEDCYDPVGDAGRLRRLASSSVLLSYWFSFNYKADFFNLKEKAHFALTAVNFLNYQIQFQGLATFRAEFDRICATFPEAVTPHLHIFAAETEHPIESRRAYEIMVKAHEKFGDNSLLNEKFLELLIRNNDADNLTVFFRKLAKTEKMYDMMLDYEFRRGSFVRYKELLLRKQEALKNREMLERNEGGRAGSRAAGTQGVVSSCMGSFEYLDLTFKGQIDIRRILKKLPKVPEEENLFVDVSINKLIELIQKVN</sequence>
<dbReference type="GO" id="GO:0031124">
    <property type="term" value="P:mRNA 3'-end processing"/>
    <property type="evidence" value="ECO:0007669"/>
    <property type="project" value="InterPro"/>
</dbReference>
<organism evidence="5 6">
    <name type="scientific">Enterospora canceri</name>
    <dbReference type="NCBI Taxonomy" id="1081671"/>
    <lineage>
        <taxon>Eukaryota</taxon>
        <taxon>Fungi</taxon>
        <taxon>Fungi incertae sedis</taxon>
        <taxon>Microsporidia</taxon>
        <taxon>Enterocytozoonidae</taxon>
        <taxon>Enterospora</taxon>
    </lineage>
</organism>
<comment type="subcellular location">
    <subcellularLocation>
        <location evidence="1">Nucleus</location>
    </subcellularLocation>
</comment>
<dbReference type="GO" id="GO:0003729">
    <property type="term" value="F:mRNA binding"/>
    <property type="evidence" value="ECO:0007669"/>
    <property type="project" value="TreeGrafter"/>
</dbReference>
<dbReference type="VEuPathDB" id="MicrosporidiaDB:ECANGB1_476"/>
<accession>A0A1Y1S814</accession>
<dbReference type="Proteomes" id="UP000192639">
    <property type="component" value="Unassembled WGS sequence"/>
</dbReference>
<dbReference type="InterPro" id="IPR008847">
    <property type="entry name" value="Suf"/>
</dbReference>
<dbReference type="GO" id="GO:0005634">
    <property type="term" value="C:nucleus"/>
    <property type="evidence" value="ECO:0007669"/>
    <property type="project" value="UniProtKB-SubCell"/>
</dbReference>
<evidence type="ECO:0000313" key="5">
    <source>
        <dbReference type="EMBL" id="ORD94588.1"/>
    </source>
</evidence>
<keyword evidence="2" id="KW-0677">Repeat</keyword>
<dbReference type="InterPro" id="IPR011990">
    <property type="entry name" value="TPR-like_helical_dom_sf"/>
</dbReference>
<evidence type="ECO:0000313" key="6">
    <source>
        <dbReference type="Proteomes" id="UP000192639"/>
    </source>
</evidence>
<evidence type="ECO:0000259" key="4">
    <source>
        <dbReference type="Pfam" id="PF05843"/>
    </source>
</evidence>
<comment type="caution">
    <text evidence="5">The sequence shown here is derived from an EMBL/GenBank/DDBJ whole genome shotgun (WGS) entry which is preliminary data.</text>
</comment>
<dbReference type="SUPFAM" id="SSF48452">
    <property type="entry name" value="TPR-like"/>
    <property type="match status" value="1"/>
</dbReference>
<name>A0A1Y1S814_9MICR</name>
<dbReference type="Pfam" id="PF05843">
    <property type="entry name" value="Suf"/>
    <property type="match status" value="1"/>
</dbReference>
<dbReference type="Gene3D" id="1.25.40.10">
    <property type="entry name" value="Tetratricopeptide repeat domain"/>
    <property type="match status" value="1"/>
</dbReference>
<gene>
    <name evidence="5" type="primary">RNA14</name>
    <name evidence="5" type="ORF">ECANGB1_476</name>
</gene>
<keyword evidence="3" id="KW-0539">Nucleus</keyword>
<evidence type="ECO:0000256" key="1">
    <source>
        <dbReference type="ARBA" id="ARBA00004123"/>
    </source>
</evidence>
<dbReference type="InterPro" id="IPR045243">
    <property type="entry name" value="Rna14-like"/>
</dbReference>
<keyword evidence="6" id="KW-1185">Reference proteome</keyword>
<protein>
    <submittedName>
        <fullName evidence="5">RNA14</fullName>
    </submittedName>
</protein>
<evidence type="ECO:0000256" key="2">
    <source>
        <dbReference type="ARBA" id="ARBA00022737"/>
    </source>
</evidence>
<feature type="domain" description="Suppressor of forked" evidence="4">
    <location>
        <begin position="25"/>
        <end position="164"/>
    </location>
</feature>
<dbReference type="SMART" id="SM00386">
    <property type="entry name" value="HAT"/>
    <property type="match status" value="2"/>
</dbReference>
<dbReference type="PANTHER" id="PTHR19980:SF0">
    <property type="entry name" value="CLEAVAGE STIMULATION FACTOR SUBUNIT 3"/>
    <property type="match status" value="1"/>
</dbReference>
<dbReference type="EMBL" id="LWDP01000015">
    <property type="protein sequence ID" value="ORD94588.1"/>
    <property type="molecule type" value="Genomic_DNA"/>
</dbReference>
<dbReference type="PANTHER" id="PTHR19980">
    <property type="entry name" value="RNA CLEAVAGE STIMULATION FACTOR"/>
    <property type="match status" value="1"/>
</dbReference>
<reference evidence="5 6" key="1">
    <citation type="journal article" date="2017" name="Environ. Microbiol.">
        <title>Decay of the glycolytic pathway and adaptation to intranuclear parasitism within Enterocytozoonidae microsporidia.</title>
        <authorList>
            <person name="Wiredu Boakye D."/>
            <person name="Jaroenlak P."/>
            <person name="Prachumwat A."/>
            <person name="Williams T.A."/>
            <person name="Bateman K.S."/>
            <person name="Itsathitphaisarn O."/>
            <person name="Sritunyalucksana K."/>
            <person name="Paszkiewicz K.H."/>
            <person name="Moore K.A."/>
            <person name="Stentiford G.D."/>
            <person name="Williams B.A."/>
        </authorList>
    </citation>
    <scope>NUCLEOTIDE SEQUENCE [LARGE SCALE GENOMIC DNA]</scope>
    <source>
        <strain evidence="5 6">GB1</strain>
    </source>
</reference>
<dbReference type="InterPro" id="IPR003107">
    <property type="entry name" value="HAT"/>
</dbReference>